<reference evidence="1 2" key="1">
    <citation type="journal article" date="2021" name="Sci. Rep.">
        <title>The distribution of antibiotic resistance genes in chicken gut microbiota commensals.</title>
        <authorList>
            <person name="Juricova H."/>
            <person name="Matiasovicova J."/>
            <person name="Kubasova T."/>
            <person name="Cejkova D."/>
            <person name="Rychlik I."/>
        </authorList>
    </citation>
    <scope>NUCLEOTIDE SEQUENCE [LARGE SCALE GENOMIC DNA]</scope>
    <source>
        <strain evidence="1 2">An411</strain>
    </source>
</reference>
<dbReference type="Proteomes" id="UP000719500">
    <property type="component" value="Unassembled WGS sequence"/>
</dbReference>
<dbReference type="Gene3D" id="1.20.140.160">
    <property type="match status" value="1"/>
</dbReference>
<dbReference type="RefSeq" id="WP_204804119.1">
    <property type="nucleotide sequence ID" value="NZ_JACSNX010000009.1"/>
</dbReference>
<name>A0ABS2FWV3_9FIRM</name>
<accession>A0ABS2FWV3</accession>
<dbReference type="InterPro" id="IPR013324">
    <property type="entry name" value="RNA_pol_sigma_r3/r4-like"/>
</dbReference>
<proteinExistence type="predicted"/>
<organism evidence="1 2">
    <name type="scientific">Oscillibacter valericigenes</name>
    <dbReference type="NCBI Taxonomy" id="351091"/>
    <lineage>
        <taxon>Bacteria</taxon>
        <taxon>Bacillati</taxon>
        <taxon>Bacillota</taxon>
        <taxon>Clostridia</taxon>
        <taxon>Eubacteriales</taxon>
        <taxon>Oscillospiraceae</taxon>
        <taxon>Oscillibacter</taxon>
    </lineage>
</organism>
<dbReference type="SUPFAM" id="SSF88659">
    <property type="entry name" value="Sigma3 and sigma4 domains of RNA polymerase sigma factors"/>
    <property type="match status" value="1"/>
</dbReference>
<gene>
    <name evidence="1" type="ORF">H9X91_07940</name>
</gene>
<protein>
    <submittedName>
        <fullName evidence="1">Uncharacterized protein</fullName>
    </submittedName>
</protein>
<evidence type="ECO:0000313" key="2">
    <source>
        <dbReference type="Proteomes" id="UP000719500"/>
    </source>
</evidence>
<keyword evidence="2" id="KW-1185">Reference proteome</keyword>
<evidence type="ECO:0000313" key="1">
    <source>
        <dbReference type="EMBL" id="MBM6851367.1"/>
    </source>
</evidence>
<dbReference type="EMBL" id="JACSNX010000009">
    <property type="protein sequence ID" value="MBM6851367.1"/>
    <property type="molecule type" value="Genomic_DNA"/>
</dbReference>
<sequence>MVSQLAKSTPLSERRACAAEAFYTAVQRYCPACGDLETYLQEQIQRELLLENKQHVAAYSHLSLDQPLTSDGEDDFCLYDTLADASFDGVAAVEARIMAEQFLDSLSRQERRLVHMLQEGCLLSSIAEELNLTEDEITAMGSEIGRKRKAFYDVKYSLQGTTQGRYLTGGVPPVRFSM</sequence>
<comment type="caution">
    <text evidence="1">The sequence shown here is derived from an EMBL/GenBank/DDBJ whole genome shotgun (WGS) entry which is preliminary data.</text>
</comment>